<dbReference type="InterPro" id="IPR001223">
    <property type="entry name" value="Glyco_hydro18_cat"/>
</dbReference>
<dbReference type="GO" id="GO:0005975">
    <property type="term" value="P:carbohydrate metabolic process"/>
    <property type="evidence" value="ECO:0007669"/>
    <property type="project" value="InterPro"/>
</dbReference>
<dbReference type="SMART" id="SM00636">
    <property type="entry name" value="Glyco_18"/>
    <property type="match status" value="1"/>
</dbReference>
<gene>
    <name evidence="7" type="ORF">POM88_003212</name>
</gene>
<dbReference type="InterPro" id="IPR029070">
    <property type="entry name" value="Chitinase_insertion_sf"/>
</dbReference>
<keyword evidence="3" id="KW-0378">Hydrolase</keyword>
<dbReference type="FunFam" id="3.20.20.80:FF:000091">
    <property type="entry name" value="Class V chitinase CHIT5"/>
    <property type="match status" value="1"/>
</dbReference>
<sequence>MRDAKINADQINNVGGGFRPFIQQTHLLKLMRKVIKLYNARFIVNVSELGEDDPLLQNATHHLQLLKVPWYTTSILKGKELDYVVKRIEIPGQKVLDVIIFHSGFMQDNSTGSGSHRLHQLTNLLKVTNSDWCIVVGFQSLEGCDDSLEKMDLYHVFLKYGVDAYLSAQSCTTTVEKEGVAHIHNISEMRRGPYFTSINEKRILHRNIENGFLLHRVGSIEIVTYLVTMNGEVVYQTSLQQGGLWQAKESLKQGYRWVVGDGRTISVSADTWLRGKDGHRIDEQYSNSVSGLKVCDLFVPGSNEWDVTKKSRELFENIEQKASAHKVIPYNEQVEVFKVITARRTKKGYWKSSNKHVVDPAQSAVKAGYWFRDSGISASDIDSTLFTHLFCAFSDLNSNTYQVTISSANAAPFSQFTKTVQVKNPSVKTLLSIGGGASNDADFAKMASTSASRKSFIDSSIKLARSNNFHGLDLDYEYPLSANDMVNFGTLLDEWRAAANAEASASGKPRLLLTAAVSVGPTVDGLRYPAQSISRSLDWINIMAYDFYGPPWAPTMTNAHAALYDPSGRVSGSSGITAWIQAGVGANKLVLGLPFYGYSWQLVNANNHGLMAPANGAPGGVGDGSKGYNQILDFIANNNAPKIYNATIVADYCYAGTTWIGYDDKQSISAKVLYAKQKGLLGYFAWHVAADANWALSRQAKQAWGA</sequence>
<dbReference type="GO" id="GO:0006032">
    <property type="term" value="P:chitin catabolic process"/>
    <property type="evidence" value="ECO:0007669"/>
    <property type="project" value="TreeGrafter"/>
</dbReference>
<dbReference type="SUPFAM" id="SSF54556">
    <property type="entry name" value="Chitinase insertion domain"/>
    <property type="match status" value="1"/>
</dbReference>
<dbReference type="EMBL" id="JAUIZM010000001">
    <property type="protein sequence ID" value="KAK1403607.1"/>
    <property type="molecule type" value="Genomic_DNA"/>
</dbReference>
<proteinExistence type="inferred from homology"/>
<dbReference type="InterPro" id="IPR050314">
    <property type="entry name" value="Glycosyl_Hydrlase_18"/>
</dbReference>
<reference evidence="7" key="2">
    <citation type="submission" date="2023-05" db="EMBL/GenBank/DDBJ databases">
        <authorList>
            <person name="Schelkunov M.I."/>
        </authorList>
    </citation>
    <scope>NUCLEOTIDE SEQUENCE</scope>
    <source>
        <strain evidence="7">Hsosn_3</strain>
        <tissue evidence="7">Leaf</tissue>
    </source>
</reference>
<keyword evidence="4" id="KW-0325">Glycoprotein</keyword>
<organism evidence="7 8">
    <name type="scientific">Heracleum sosnowskyi</name>
    <dbReference type="NCBI Taxonomy" id="360622"/>
    <lineage>
        <taxon>Eukaryota</taxon>
        <taxon>Viridiplantae</taxon>
        <taxon>Streptophyta</taxon>
        <taxon>Embryophyta</taxon>
        <taxon>Tracheophyta</taxon>
        <taxon>Spermatophyta</taxon>
        <taxon>Magnoliopsida</taxon>
        <taxon>eudicotyledons</taxon>
        <taxon>Gunneridae</taxon>
        <taxon>Pentapetalae</taxon>
        <taxon>asterids</taxon>
        <taxon>campanulids</taxon>
        <taxon>Apiales</taxon>
        <taxon>Apiaceae</taxon>
        <taxon>Apioideae</taxon>
        <taxon>apioid superclade</taxon>
        <taxon>Tordylieae</taxon>
        <taxon>Tordyliinae</taxon>
        <taxon>Heracleum</taxon>
    </lineage>
</organism>
<evidence type="ECO:0000256" key="3">
    <source>
        <dbReference type="ARBA" id="ARBA00022801"/>
    </source>
</evidence>
<dbReference type="PANTHER" id="PTHR11177">
    <property type="entry name" value="CHITINASE"/>
    <property type="match status" value="1"/>
</dbReference>
<dbReference type="PROSITE" id="PS51910">
    <property type="entry name" value="GH18_2"/>
    <property type="match status" value="1"/>
</dbReference>
<evidence type="ECO:0000313" key="8">
    <source>
        <dbReference type="Proteomes" id="UP001237642"/>
    </source>
</evidence>
<comment type="caution">
    <text evidence="7">The sequence shown here is derived from an EMBL/GenBank/DDBJ whole genome shotgun (WGS) entry which is preliminary data.</text>
</comment>
<protein>
    <recommendedName>
        <fullName evidence="6">GH18 domain-containing protein</fullName>
    </recommendedName>
</protein>
<evidence type="ECO:0000256" key="4">
    <source>
        <dbReference type="ARBA" id="ARBA00023180"/>
    </source>
</evidence>
<dbReference type="Gene3D" id="3.10.50.10">
    <property type="match status" value="1"/>
</dbReference>
<dbReference type="FunFam" id="3.10.50.10:FF:000003">
    <property type="entry name" value="Class V chitinase CHIT5b"/>
    <property type="match status" value="1"/>
</dbReference>
<feature type="domain" description="GH18" evidence="6">
    <location>
        <begin position="364"/>
        <end position="706"/>
    </location>
</feature>
<comment type="similarity">
    <text evidence="1">Belongs to the glycosyl hydrolase 18 family. Chitinase class V subfamily.</text>
</comment>
<dbReference type="CDD" id="cd02879">
    <property type="entry name" value="GH18_plant_chitinase_class_V"/>
    <property type="match status" value="1"/>
</dbReference>
<keyword evidence="8" id="KW-1185">Reference proteome</keyword>
<accession>A0AAD8NC24</accession>
<dbReference type="Gene3D" id="3.60.21.10">
    <property type="match status" value="1"/>
</dbReference>
<dbReference type="GO" id="GO:0004568">
    <property type="term" value="F:chitinase activity"/>
    <property type="evidence" value="ECO:0007669"/>
    <property type="project" value="TreeGrafter"/>
</dbReference>
<evidence type="ECO:0000256" key="2">
    <source>
        <dbReference type="ARBA" id="ARBA00022729"/>
    </source>
</evidence>
<keyword evidence="5" id="KW-0326">Glycosidase</keyword>
<dbReference type="InterPro" id="IPR029052">
    <property type="entry name" value="Metallo-depent_PP-like"/>
</dbReference>
<reference evidence="7" key="1">
    <citation type="submission" date="2023-02" db="EMBL/GenBank/DDBJ databases">
        <title>Genome of toxic invasive species Heracleum sosnowskyi carries increased number of genes despite the absence of recent whole-genome duplications.</title>
        <authorList>
            <person name="Schelkunov M."/>
            <person name="Shtratnikova V."/>
            <person name="Makarenko M."/>
            <person name="Klepikova A."/>
            <person name="Omelchenko D."/>
            <person name="Novikova G."/>
            <person name="Obukhova E."/>
            <person name="Bogdanov V."/>
            <person name="Penin A."/>
            <person name="Logacheva M."/>
        </authorList>
    </citation>
    <scope>NUCLEOTIDE SEQUENCE</scope>
    <source>
        <strain evidence="7">Hsosn_3</strain>
        <tissue evidence="7">Leaf</tissue>
    </source>
</reference>
<keyword evidence="2" id="KW-0732">Signal</keyword>
<dbReference type="Proteomes" id="UP001237642">
    <property type="component" value="Unassembled WGS sequence"/>
</dbReference>
<evidence type="ECO:0000256" key="1">
    <source>
        <dbReference type="ARBA" id="ARBA00008682"/>
    </source>
</evidence>
<dbReference type="PANTHER" id="PTHR11177:SF383">
    <property type="entry name" value="GLYCOSYL HYDROLASE FAMILY PROTEIN WITH CHITINASE INSERTION DOMAIN-CONTAINING PROTEIN"/>
    <property type="match status" value="1"/>
</dbReference>
<dbReference type="AlphaFoldDB" id="A0AAD8NC24"/>
<dbReference type="Gene3D" id="3.20.20.80">
    <property type="entry name" value="Glycosidases"/>
    <property type="match status" value="1"/>
</dbReference>
<evidence type="ECO:0000259" key="6">
    <source>
        <dbReference type="PROSITE" id="PS51910"/>
    </source>
</evidence>
<evidence type="ECO:0000256" key="5">
    <source>
        <dbReference type="ARBA" id="ARBA00023295"/>
    </source>
</evidence>
<name>A0AAD8NC24_9APIA</name>
<dbReference type="GO" id="GO:0005576">
    <property type="term" value="C:extracellular region"/>
    <property type="evidence" value="ECO:0007669"/>
    <property type="project" value="TreeGrafter"/>
</dbReference>
<evidence type="ECO:0000313" key="7">
    <source>
        <dbReference type="EMBL" id="KAK1403607.1"/>
    </source>
</evidence>
<dbReference type="Pfam" id="PF00704">
    <property type="entry name" value="Glyco_hydro_18"/>
    <property type="match status" value="1"/>
</dbReference>
<dbReference type="InterPro" id="IPR017853">
    <property type="entry name" value="GH"/>
</dbReference>
<dbReference type="GO" id="GO:0008061">
    <property type="term" value="F:chitin binding"/>
    <property type="evidence" value="ECO:0007669"/>
    <property type="project" value="InterPro"/>
</dbReference>
<dbReference type="SUPFAM" id="SSF51445">
    <property type="entry name" value="(Trans)glycosidases"/>
    <property type="match status" value="1"/>
</dbReference>
<dbReference type="InterPro" id="IPR011583">
    <property type="entry name" value="Chitinase_II/V-like_cat"/>
</dbReference>